<dbReference type="InterPro" id="IPR043148">
    <property type="entry name" value="TagF_C"/>
</dbReference>
<protein>
    <submittedName>
        <fullName evidence="1">Uncharacterized protein</fullName>
    </submittedName>
</protein>
<dbReference type="eggNOG" id="ENOG502ZMZG">
    <property type="taxonomic scope" value="Bacteria"/>
</dbReference>
<dbReference type="Proteomes" id="UP000004310">
    <property type="component" value="Unassembled WGS sequence"/>
</dbReference>
<organism evidence="1 2">
    <name type="scientific">Fulvimarina pelagi HTCC2506</name>
    <dbReference type="NCBI Taxonomy" id="314231"/>
    <lineage>
        <taxon>Bacteria</taxon>
        <taxon>Pseudomonadati</taxon>
        <taxon>Pseudomonadota</taxon>
        <taxon>Alphaproteobacteria</taxon>
        <taxon>Hyphomicrobiales</taxon>
        <taxon>Aurantimonadaceae</taxon>
        <taxon>Fulvimarina</taxon>
    </lineage>
</organism>
<comment type="caution">
    <text evidence="1">The sequence shown here is derived from an EMBL/GenBank/DDBJ whole genome shotgun (WGS) entry which is preliminary data.</text>
</comment>
<proteinExistence type="predicted"/>
<accession>Q0G1T3</accession>
<dbReference type="AlphaFoldDB" id="Q0G1T3"/>
<dbReference type="EMBL" id="AATP01000004">
    <property type="protein sequence ID" value="EAU40998.1"/>
    <property type="molecule type" value="Genomic_DNA"/>
</dbReference>
<name>Q0G1T3_9HYPH</name>
<dbReference type="Gene3D" id="3.40.50.12580">
    <property type="match status" value="1"/>
</dbReference>
<gene>
    <name evidence="1" type="ORF">FP2506_12064</name>
</gene>
<dbReference type="SUPFAM" id="SSF53756">
    <property type="entry name" value="UDP-Glycosyltransferase/glycogen phosphorylase"/>
    <property type="match status" value="1"/>
</dbReference>
<keyword evidence="2" id="KW-1185">Reference proteome</keyword>
<sequence length="425" mass="46938">MQYVGVAAPLLNDLTRTFDLVISNASLGPFEPDFLKNYLPNPVKKLALVDLVKVPTVKASMADLKRMRDVGRSASRIATGYEQMEDRFGPALHDFALRECMRLERLHRVIWRQAKRLVSCVDGVIVVPGRHLPSNILVAAAHEVGLPTFDVQTGTITRTRRFLAPAAKTVFALNDESARMFARLGKKDGVLPIGSFKVDHDMAPYRTLNKVEARSCLGLSTDGDVWLFASQPLGVKTIITVARVVCDAALARGGVTVLIKMHPNETSPYRQAYDELARTYNIEILVNQEAKSPIAIVASDAVFTHFSSVAIEAHAMQKPAIAVNPFGKPLPFDLDSSGIAPEISSPEEIVPTLKRLAANESAVDVLRDGRALERVREIIANQLRNGKQKPKERQGSIMKCYSELQLSYRRSLSPIARPLRKLLDL</sequence>
<reference evidence="1 2" key="1">
    <citation type="journal article" date="2010" name="J. Bacteriol.">
        <title>Genome sequence of Fulvimarina pelagi HTCC2506T, a Mn(II)-oxidizing alphaproteobacterium possessing an aerobic anoxygenic photosynthetic gene cluster and Xanthorhodopsin.</title>
        <authorList>
            <person name="Kang I."/>
            <person name="Oh H.M."/>
            <person name="Lim S.I."/>
            <person name="Ferriera S."/>
            <person name="Giovannoni S.J."/>
            <person name="Cho J.C."/>
        </authorList>
    </citation>
    <scope>NUCLEOTIDE SEQUENCE [LARGE SCALE GENOMIC DNA]</scope>
    <source>
        <strain evidence="1 2">HTCC2506</strain>
    </source>
</reference>
<evidence type="ECO:0000313" key="1">
    <source>
        <dbReference type="EMBL" id="EAU40998.1"/>
    </source>
</evidence>
<dbReference type="HOGENOM" id="CLU_645228_0_0_5"/>
<evidence type="ECO:0000313" key="2">
    <source>
        <dbReference type="Proteomes" id="UP000004310"/>
    </source>
</evidence>